<sequence length="244" mass="28258">MEKAKRQKKELVERAQREEKEILEKAESQNKELMEIAEKHGEEVKMLRNILEQGTIHKEKLIETKQHLTDAISTHTINDGIRMATQRQQIIVSLVVKNLGTETLLGISEALKENKAVFSEMEINYEKRHAKLSQHEESIFFHSFQKQNVAEGHICWPLDRLQKMIPPDASLVFVDLTVNGAVMGRAKLRLHKNLPNLREYLVHIFTGQRECVLAGREFNWHNSAHLRIHNLPFSDMKVTRDSTA</sequence>
<feature type="non-terminal residue" evidence="2">
    <location>
        <position position="244"/>
    </location>
</feature>
<dbReference type="EMBL" id="CAXKWB010005372">
    <property type="protein sequence ID" value="CAL4078061.1"/>
    <property type="molecule type" value="Genomic_DNA"/>
</dbReference>
<comment type="caution">
    <text evidence="2">The sequence shown here is derived from an EMBL/GenBank/DDBJ whole genome shotgun (WGS) entry which is preliminary data.</text>
</comment>
<evidence type="ECO:0000256" key="1">
    <source>
        <dbReference type="SAM" id="Coils"/>
    </source>
</evidence>
<keyword evidence="1" id="KW-0175">Coiled coil</keyword>
<organism evidence="2 3">
    <name type="scientific">Meganyctiphanes norvegica</name>
    <name type="common">Northern krill</name>
    <name type="synonym">Thysanopoda norvegica</name>
    <dbReference type="NCBI Taxonomy" id="48144"/>
    <lineage>
        <taxon>Eukaryota</taxon>
        <taxon>Metazoa</taxon>
        <taxon>Ecdysozoa</taxon>
        <taxon>Arthropoda</taxon>
        <taxon>Crustacea</taxon>
        <taxon>Multicrustacea</taxon>
        <taxon>Malacostraca</taxon>
        <taxon>Eumalacostraca</taxon>
        <taxon>Eucarida</taxon>
        <taxon>Euphausiacea</taxon>
        <taxon>Euphausiidae</taxon>
        <taxon>Meganyctiphanes</taxon>
    </lineage>
</organism>
<feature type="coiled-coil region" evidence="1">
    <location>
        <begin position="1"/>
        <end position="43"/>
    </location>
</feature>
<gene>
    <name evidence="2" type="ORF">MNOR_LOCUS10556</name>
</gene>
<reference evidence="2 3" key="1">
    <citation type="submission" date="2024-05" db="EMBL/GenBank/DDBJ databases">
        <authorList>
            <person name="Wallberg A."/>
        </authorList>
    </citation>
    <scope>NUCLEOTIDE SEQUENCE [LARGE SCALE GENOMIC DNA]</scope>
</reference>
<accession>A0AAV2QDY1</accession>
<evidence type="ECO:0000313" key="3">
    <source>
        <dbReference type="Proteomes" id="UP001497623"/>
    </source>
</evidence>
<keyword evidence="3" id="KW-1185">Reference proteome</keyword>
<name>A0AAV2QDY1_MEGNR</name>
<dbReference type="AlphaFoldDB" id="A0AAV2QDY1"/>
<dbReference type="Proteomes" id="UP001497623">
    <property type="component" value="Unassembled WGS sequence"/>
</dbReference>
<proteinExistence type="predicted"/>
<protein>
    <submittedName>
        <fullName evidence="2">Uncharacterized protein</fullName>
    </submittedName>
</protein>
<evidence type="ECO:0000313" key="2">
    <source>
        <dbReference type="EMBL" id="CAL4078061.1"/>
    </source>
</evidence>